<gene>
    <name evidence="1" type="ORF">H0A76_02120</name>
</gene>
<dbReference type="EMBL" id="JACCHT010000001">
    <property type="protein sequence ID" value="NYT26806.1"/>
    <property type="molecule type" value="Genomic_DNA"/>
</dbReference>
<organism evidence="1 2">
    <name type="scientific">Candidatus Thiodubiliella endoseptemdiera</name>
    <dbReference type="NCBI Taxonomy" id="2738886"/>
    <lineage>
        <taxon>Bacteria</taxon>
        <taxon>Pseudomonadati</taxon>
        <taxon>Pseudomonadota</taxon>
        <taxon>Gammaproteobacteria</taxon>
        <taxon>Candidatus Pseudothioglobaceae</taxon>
        <taxon>Candidatus Thiodubiliella</taxon>
    </lineage>
</organism>
<comment type="caution">
    <text evidence="1">The sequence shown here is derived from an EMBL/GenBank/DDBJ whole genome shotgun (WGS) entry which is preliminary data.</text>
</comment>
<sequence>MAIKNGADLVLVITGVNANKAYTFNCCCAQYRYSRQSRRSVAADNL</sequence>
<accession>A0A853EZN7</accession>
<reference evidence="1 2" key="1">
    <citation type="submission" date="2020-05" db="EMBL/GenBank/DDBJ databases">
        <title>Horizontal transmission and recombination maintain forever young bacterial symbiont genomes.</title>
        <authorList>
            <person name="Russell S.L."/>
            <person name="Pepper-Tunick E."/>
            <person name="Svedberg J."/>
            <person name="Byrne A."/>
            <person name="Ruelas Castillo J."/>
            <person name="Vollmers C."/>
            <person name="Beinart R.A."/>
            <person name="Corbett-Detig R."/>
        </authorList>
    </citation>
    <scope>NUCLEOTIDE SEQUENCE [LARGE SCALE GENOMIC DNA]</scope>
    <source>
        <strain evidence="1">455</strain>
    </source>
</reference>
<name>A0A853EZN7_9GAMM</name>
<evidence type="ECO:0000313" key="1">
    <source>
        <dbReference type="EMBL" id="NYT26806.1"/>
    </source>
</evidence>
<dbReference type="AlphaFoldDB" id="A0A853EZN7"/>
<proteinExistence type="predicted"/>
<protein>
    <submittedName>
        <fullName evidence="1">Uncharacterized protein</fullName>
    </submittedName>
</protein>
<evidence type="ECO:0000313" key="2">
    <source>
        <dbReference type="Proteomes" id="UP000568751"/>
    </source>
</evidence>
<dbReference type="Proteomes" id="UP000568751">
    <property type="component" value="Unassembled WGS sequence"/>
</dbReference>